<accession>A0A7K8KI85</accession>
<evidence type="ECO:0000259" key="1">
    <source>
        <dbReference type="Pfam" id="PF07686"/>
    </source>
</evidence>
<dbReference type="Pfam" id="PF07686">
    <property type="entry name" value="V-set"/>
    <property type="match status" value="1"/>
</dbReference>
<dbReference type="InterPro" id="IPR013783">
    <property type="entry name" value="Ig-like_fold"/>
</dbReference>
<name>A0A7K8KI85_9AVES</name>
<feature type="domain" description="Immunoglobulin V-set" evidence="1">
    <location>
        <begin position="11"/>
        <end position="52"/>
    </location>
</feature>
<dbReference type="SUPFAM" id="SSF48726">
    <property type="entry name" value="Immunoglobulin"/>
    <property type="match status" value="1"/>
</dbReference>
<dbReference type="Proteomes" id="UP000533896">
    <property type="component" value="Unassembled WGS sequence"/>
</dbReference>
<proteinExistence type="predicted"/>
<dbReference type="InterPro" id="IPR013106">
    <property type="entry name" value="Ig_V-set"/>
</dbReference>
<dbReference type="AlphaFoldDB" id="A0A7K8KI85"/>
<sequence length="89" mass="9821">DHHVNYGSGSGLQDRVAFVQNDPSQHDASIRLADLQVSDTGTYQCRVKKNTVAVHEVIVTVQEKPAIPQCWTEGELIIGGSILLRCYSR</sequence>
<feature type="non-terminal residue" evidence="2">
    <location>
        <position position="89"/>
    </location>
</feature>
<dbReference type="InterPro" id="IPR036179">
    <property type="entry name" value="Ig-like_dom_sf"/>
</dbReference>
<dbReference type="PANTHER" id="PTHR45166">
    <property type="entry name" value="V-SET AND IMMUNOGLOBULIN DOMAIN-CONTAINING PROTEIN 8"/>
    <property type="match status" value="1"/>
</dbReference>
<feature type="non-terminal residue" evidence="2">
    <location>
        <position position="1"/>
    </location>
</feature>
<gene>
    <name evidence="2" type="primary">Vsig8</name>
    <name evidence="2" type="ORF">LOPRUF_R15273</name>
</gene>
<evidence type="ECO:0000313" key="2">
    <source>
        <dbReference type="EMBL" id="NXE16777.1"/>
    </source>
</evidence>
<dbReference type="EMBL" id="VWYV01002702">
    <property type="protein sequence ID" value="NXE16777.1"/>
    <property type="molecule type" value="Genomic_DNA"/>
</dbReference>
<organism evidence="2 3">
    <name type="scientific">Lophotis ruficrista</name>
    <dbReference type="NCBI Taxonomy" id="172689"/>
    <lineage>
        <taxon>Eukaryota</taxon>
        <taxon>Metazoa</taxon>
        <taxon>Chordata</taxon>
        <taxon>Craniata</taxon>
        <taxon>Vertebrata</taxon>
        <taxon>Euteleostomi</taxon>
        <taxon>Archelosauria</taxon>
        <taxon>Archosauria</taxon>
        <taxon>Dinosauria</taxon>
        <taxon>Saurischia</taxon>
        <taxon>Theropoda</taxon>
        <taxon>Coelurosauria</taxon>
        <taxon>Aves</taxon>
        <taxon>Neognathae</taxon>
        <taxon>Neoaves</taxon>
        <taxon>Otidimorphae</taxon>
        <taxon>Otidiformes</taxon>
        <taxon>Otididae</taxon>
        <taxon>Lophotis</taxon>
    </lineage>
</organism>
<dbReference type="Gene3D" id="2.60.40.10">
    <property type="entry name" value="Immunoglobulins"/>
    <property type="match status" value="1"/>
</dbReference>
<keyword evidence="3" id="KW-1185">Reference proteome</keyword>
<dbReference type="InterPro" id="IPR052871">
    <property type="entry name" value="V-set/Ig_domain"/>
</dbReference>
<comment type="caution">
    <text evidence="2">The sequence shown here is derived from an EMBL/GenBank/DDBJ whole genome shotgun (WGS) entry which is preliminary data.</text>
</comment>
<reference evidence="2 3" key="1">
    <citation type="submission" date="2019-09" db="EMBL/GenBank/DDBJ databases">
        <title>Bird 10,000 Genomes (B10K) Project - Family phase.</title>
        <authorList>
            <person name="Zhang G."/>
        </authorList>
    </citation>
    <scope>NUCLEOTIDE SEQUENCE [LARGE SCALE GENOMIC DNA]</scope>
    <source>
        <strain evidence="2">B10K-CU-031-23</strain>
    </source>
</reference>
<dbReference type="PANTHER" id="PTHR45166:SF1">
    <property type="entry name" value="V-SET AND IMMUNOGLOBULIN DOMAIN-CONTAINING PROTEIN 8"/>
    <property type="match status" value="1"/>
</dbReference>
<protein>
    <submittedName>
        <fullName evidence="2">VSIG8 protein</fullName>
    </submittedName>
</protein>
<evidence type="ECO:0000313" key="3">
    <source>
        <dbReference type="Proteomes" id="UP000533896"/>
    </source>
</evidence>
<dbReference type="OrthoDB" id="10045577at2759"/>